<evidence type="ECO:0000313" key="12">
    <source>
        <dbReference type="EMBL" id="CAB4869655.1"/>
    </source>
</evidence>
<evidence type="ECO:0000256" key="3">
    <source>
        <dbReference type="ARBA" id="ARBA00022553"/>
    </source>
</evidence>
<keyword evidence="9" id="KW-1133">Transmembrane helix</keyword>
<dbReference type="Gene3D" id="6.10.340.10">
    <property type="match status" value="1"/>
</dbReference>
<dbReference type="SMART" id="SM00304">
    <property type="entry name" value="HAMP"/>
    <property type="match status" value="1"/>
</dbReference>
<keyword evidence="3" id="KW-0597">Phosphoprotein</keyword>
<dbReference type="PANTHER" id="PTHR24421">
    <property type="entry name" value="NITRATE/NITRITE SENSOR PROTEIN NARX-RELATED"/>
    <property type="match status" value="1"/>
</dbReference>
<dbReference type="InterPro" id="IPR005467">
    <property type="entry name" value="His_kinase_dom"/>
</dbReference>
<dbReference type="Pfam" id="PF02518">
    <property type="entry name" value="HATPase_c"/>
    <property type="match status" value="1"/>
</dbReference>
<evidence type="ECO:0000256" key="4">
    <source>
        <dbReference type="ARBA" id="ARBA00022679"/>
    </source>
</evidence>
<dbReference type="GO" id="GO:0046983">
    <property type="term" value="F:protein dimerization activity"/>
    <property type="evidence" value="ECO:0007669"/>
    <property type="project" value="InterPro"/>
</dbReference>
<dbReference type="EC" id="2.7.13.3" evidence="2"/>
<feature type="transmembrane region" description="Helical" evidence="9">
    <location>
        <begin position="54"/>
        <end position="73"/>
    </location>
</feature>
<evidence type="ECO:0000259" key="10">
    <source>
        <dbReference type="PROSITE" id="PS50109"/>
    </source>
</evidence>
<evidence type="ECO:0000259" key="11">
    <source>
        <dbReference type="PROSITE" id="PS50885"/>
    </source>
</evidence>
<feature type="domain" description="HAMP" evidence="11">
    <location>
        <begin position="74"/>
        <end position="127"/>
    </location>
</feature>
<dbReference type="CDD" id="cd16917">
    <property type="entry name" value="HATPase_UhpB-NarQ-NarX-like"/>
    <property type="match status" value="1"/>
</dbReference>
<dbReference type="GO" id="GO:0016020">
    <property type="term" value="C:membrane"/>
    <property type="evidence" value="ECO:0007669"/>
    <property type="project" value="InterPro"/>
</dbReference>
<dbReference type="InterPro" id="IPR003660">
    <property type="entry name" value="HAMP_dom"/>
</dbReference>
<dbReference type="Pfam" id="PF07730">
    <property type="entry name" value="HisKA_3"/>
    <property type="match status" value="1"/>
</dbReference>
<dbReference type="Pfam" id="PF00672">
    <property type="entry name" value="HAMP"/>
    <property type="match status" value="1"/>
</dbReference>
<feature type="coiled-coil region" evidence="8">
    <location>
        <begin position="112"/>
        <end position="139"/>
    </location>
</feature>
<dbReference type="EMBL" id="CAFBLQ010000055">
    <property type="protein sequence ID" value="CAB4869655.1"/>
    <property type="molecule type" value="Genomic_DNA"/>
</dbReference>
<dbReference type="CDD" id="cd06225">
    <property type="entry name" value="HAMP"/>
    <property type="match status" value="1"/>
</dbReference>
<keyword evidence="9" id="KW-0812">Transmembrane</keyword>
<dbReference type="SUPFAM" id="SSF158472">
    <property type="entry name" value="HAMP domain-like"/>
    <property type="match status" value="1"/>
</dbReference>
<evidence type="ECO:0000256" key="1">
    <source>
        <dbReference type="ARBA" id="ARBA00000085"/>
    </source>
</evidence>
<proteinExistence type="predicted"/>
<evidence type="ECO:0000256" key="5">
    <source>
        <dbReference type="ARBA" id="ARBA00022741"/>
    </source>
</evidence>
<evidence type="ECO:0000256" key="7">
    <source>
        <dbReference type="ARBA" id="ARBA00022840"/>
    </source>
</evidence>
<evidence type="ECO:0000256" key="9">
    <source>
        <dbReference type="SAM" id="Phobius"/>
    </source>
</evidence>
<keyword evidence="7" id="KW-0067">ATP-binding</keyword>
<dbReference type="InterPro" id="IPR003594">
    <property type="entry name" value="HATPase_dom"/>
</dbReference>
<gene>
    <name evidence="12" type="ORF">UFOPK3423_00669</name>
</gene>
<dbReference type="PROSITE" id="PS50885">
    <property type="entry name" value="HAMP"/>
    <property type="match status" value="1"/>
</dbReference>
<keyword evidence="9" id="KW-0472">Membrane</keyword>
<dbReference type="AlphaFoldDB" id="A0A6J7DLB4"/>
<dbReference type="GO" id="GO:0000155">
    <property type="term" value="F:phosphorelay sensor kinase activity"/>
    <property type="evidence" value="ECO:0007669"/>
    <property type="project" value="InterPro"/>
</dbReference>
<dbReference type="GO" id="GO:0005524">
    <property type="term" value="F:ATP binding"/>
    <property type="evidence" value="ECO:0007669"/>
    <property type="project" value="UniProtKB-KW"/>
</dbReference>
<dbReference type="InterPro" id="IPR011712">
    <property type="entry name" value="Sig_transdc_His_kin_sub3_dim/P"/>
</dbReference>
<dbReference type="InterPro" id="IPR050482">
    <property type="entry name" value="Sensor_HK_TwoCompSys"/>
</dbReference>
<dbReference type="Gene3D" id="3.30.565.10">
    <property type="entry name" value="Histidine kinase-like ATPase, C-terminal domain"/>
    <property type="match status" value="1"/>
</dbReference>
<sequence length="335" mass="36484">MVAIRIPQRRGARLSRSSLLAQVLAVNAALLTGAVFAASVAAQLDLSVSSDLRRFGILTVAILTAVLVNGFVLRRRFEPLERMIDTMEKVASDPRTRPTLPDARTDEIVRLYESFERMLDRLDEERARTAAAVLRAQEEERTRIARDLHDEANQALTAVLLRLQATAQNAPDALRDELLETQAVADQAIRELLRLARELRPAALDDLGLAAALRSKASDFARQSGTRMNVDIDAHAADTLSAERQIVVYRVVQESLSNVAQHAGAANVVVRLQREEGAVVVEITDDGAGFSGEDAAGRHGLLGMRERAVLAGGRLEIQSAIGAGTTIHLRLADQR</sequence>
<dbReference type="InterPro" id="IPR036890">
    <property type="entry name" value="HATPase_C_sf"/>
</dbReference>
<dbReference type="Gene3D" id="1.20.5.1930">
    <property type="match status" value="1"/>
</dbReference>
<evidence type="ECO:0000256" key="6">
    <source>
        <dbReference type="ARBA" id="ARBA00022777"/>
    </source>
</evidence>
<dbReference type="SMART" id="SM00387">
    <property type="entry name" value="HATPase_c"/>
    <property type="match status" value="1"/>
</dbReference>
<dbReference type="SUPFAM" id="SSF55874">
    <property type="entry name" value="ATPase domain of HSP90 chaperone/DNA topoisomerase II/histidine kinase"/>
    <property type="match status" value="1"/>
</dbReference>
<feature type="domain" description="Histidine kinase" evidence="10">
    <location>
        <begin position="147"/>
        <end position="335"/>
    </location>
</feature>
<evidence type="ECO:0000256" key="8">
    <source>
        <dbReference type="SAM" id="Coils"/>
    </source>
</evidence>
<keyword evidence="4" id="KW-0808">Transferase</keyword>
<keyword evidence="8" id="KW-0175">Coiled coil</keyword>
<protein>
    <recommendedName>
        <fullName evidence="2">histidine kinase</fullName>
        <ecNumber evidence="2">2.7.13.3</ecNumber>
    </recommendedName>
</protein>
<accession>A0A6J7DLB4</accession>
<dbReference type="PROSITE" id="PS50109">
    <property type="entry name" value="HIS_KIN"/>
    <property type="match status" value="1"/>
</dbReference>
<name>A0A6J7DLB4_9ZZZZ</name>
<dbReference type="PANTHER" id="PTHR24421:SF10">
    <property type="entry name" value="NITRATE_NITRITE SENSOR PROTEIN NARQ"/>
    <property type="match status" value="1"/>
</dbReference>
<reference evidence="12" key="1">
    <citation type="submission" date="2020-05" db="EMBL/GenBank/DDBJ databases">
        <authorList>
            <person name="Chiriac C."/>
            <person name="Salcher M."/>
            <person name="Ghai R."/>
            <person name="Kavagutti S V."/>
        </authorList>
    </citation>
    <scope>NUCLEOTIDE SEQUENCE</scope>
</reference>
<feature type="transmembrane region" description="Helical" evidence="9">
    <location>
        <begin position="20"/>
        <end position="42"/>
    </location>
</feature>
<keyword evidence="6" id="KW-0418">Kinase</keyword>
<keyword evidence="5" id="KW-0547">Nucleotide-binding</keyword>
<organism evidence="12">
    <name type="scientific">freshwater metagenome</name>
    <dbReference type="NCBI Taxonomy" id="449393"/>
    <lineage>
        <taxon>unclassified sequences</taxon>
        <taxon>metagenomes</taxon>
        <taxon>ecological metagenomes</taxon>
    </lineage>
</organism>
<evidence type="ECO:0000256" key="2">
    <source>
        <dbReference type="ARBA" id="ARBA00012438"/>
    </source>
</evidence>
<comment type="catalytic activity">
    <reaction evidence="1">
        <text>ATP + protein L-histidine = ADP + protein N-phospho-L-histidine.</text>
        <dbReference type="EC" id="2.7.13.3"/>
    </reaction>
</comment>